<protein>
    <submittedName>
        <fullName evidence="1">24871_t:CDS:1</fullName>
    </submittedName>
</protein>
<organism evidence="1 2">
    <name type="scientific">Racocetra persica</name>
    <dbReference type="NCBI Taxonomy" id="160502"/>
    <lineage>
        <taxon>Eukaryota</taxon>
        <taxon>Fungi</taxon>
        <taxon>Fungi incertae sedis</taxon>
        <taxon>Mucoromycota</taxon>
        <taxon>Glomeromycotina</taxon>
        <taxon>Glomeromycetes</taxon>
        <taxon>Diversisporales</taxon>
        <taxon>Gigasporaceae</taxon>
        <taxon>Racocetra</taxon>
    </lineage>
</organism>
<accession>A0ACA9R5L4</accession>
<dbReference type="Proteomes" id="UP000789920">
    <property type="component" value="Unassembled WGS sequence"/>
</dbReference>
<proteinExistence type="predicted"/>
<dbReference type="EMBL" id="CAJVQC010043231">
    <property type="protein sequence ID" value="CAG8777018.1"/>
    <property type="molecule type" value="Genomic_DNA"/>
</dbReference>
<comment type="caution">
    <text evidence="1">The sequence shown here is derived from an EMBL/GenBank/DDBJ whole genome shotgun (WGS) entry which is preliminary data.</text>
</comment>
<name>A0ACA9R5L4_9GLOM</name>
<reference evidence="1" key="1">
    <citation type="submission" date="2021-06" db="EMBL/GenBank/DDBJ databases">
        <authorList>
            <person name="Kallberg Y."/>
            <person name="Tangrot J."/>
            <person name="Rosling A."/>
        </authorList>
    </citation>
    <scope>NUCLEOTIDE SEQUENCE</scope>
    <source>
        <strain evidence="1">MA461A</strain>
    </source>
</reference>
<feature type="non-terminal residue" evidence="1">
    <location>
        <position position="1"/>
    </location>
</feature>
<evidence type="ECO:0000313" key="2">
    <source>
        <dbReference type="Proteomes" id="UP000789920"/>
    </source>
</evidence>
<sequence>CIMCAEVYPTCDPNSKCYVWRQDCFTCAQSRCVPENYDQEG</sequence>
<keyword evidence="2" id="KW-1185">Reference proteome</keyword>
<evidence type="ECO:0000313" key="1">
    <source>
        <dbReference type="EMBL" id="CAG8777018.1"/>
    </source>
</evidence>
<gene>
    <name evidence="1" type="ORF">RPERSI_LOCUS17061</name>
</gene>